<evidence type="ECO:0000256" key="2">
    <source>
        <dbReference type="ARBA" id="ARBA00003215"/>
    </source>
</evidence>
<dbReference type="InterPro" id="IPR011324">
    <property type="entry name" value="Cytotoxic_necrot_fac-like_cat"/>
</dbReference>
<evidence type="ECO:0000256" key="11">
    <source>
        <dbReference type="ARBA" id="ARBA00049893"/>
    </source>
</evidence>
<dbReference type="InterPro" id="IPR003730">
    <property type="entry name" value="Cu_polyphenol_OxRdtase"/>
</dbReference>
<dbReference type="PANTHER" id="PTHR30616:SF2">
    <property type="entry name" value="PURINE NUCLEOSIDE PHOSPHORYLASE LACC1"/>
    <property type="match status" value="1"/>
</dbReference>
<dbReference type="Proteomes" id="UP001500730">
    <property type="component" value="Unassembled WGS sequence"/>
</dbReference>
<comment type="catalytic activity">
    <reaction evidence="1">
        <text>inosine + phosphate = alpha-D-ribose 1-phosphate + hypoxanthine</text>
        <dbReference type="Rhea" id="RHEA:27646"/>
        <dbReference type="ChEBI" id="CHEBI:17368"/>
        <dbReference type="ChEBI" id="CHEBI:17596"/>
        <dbReference type="ChEBI" id="CHEBI:43474"/>
        <dbReference type="ChEBI" id="CHEBI:57720"/>
        <dbReference type="EC" id="2.4.2.1"/>
    </reaction>
    <physiologicalReaction direction="left-to-right" evidence="1">
        <dbReference type="Rhea" id="RHEA:27647"/>
    </physiologicalReaction>
</comment>
<organism evidence="12 13">
    <name type="scientific">Terrabacter carboxydivorans</name>
    <dbReference type="NCBI Taxonomy" id="619730"/>
    <lineage>
        <taxon>Bacteria</taxon>
        <taxon>Bacillati</taxon>
        <taxon>Actinomycetota</taxon>
        <taxon>Actinomycetes</taxon>
        <taxon>Micrococcales</taxon>
        <taxon>Intrasporangiaceae</taxon>
        <taxon>Terrabacter</taxon>
    </lineage>
</organism>
<comment type="similarity">
    <text evidence="3">Belongs to the purine nucleoside phosphorylase YfiH/LACC1 family.</text>
</comment>
<sequence>MFYWRSSIATDGEGPAVDLGFTGRSAGRGSGPYAGLNLGGHVGDDPADVEGNRTALAHELDVPRERLVLMNQVHGPDVVEVDGPWAGEPPAVDGIVTRTTGLALGVLVADCVPVLLHDARAGVVGAVHAGRPGMLAGIVTRAVAAMRDLGATTVSATVGPSVCGRCYEVPEEMAAAAASTVPSSAARSWTGTPAIDVAAGVVEQLAAADVAVQWVPGCSRESGDLYSYRRDGRTGRFAGVVTLQRDAS</sequence>
<proteinExistence type="inferred from homology"/>
<evidence type="ECO:0000256" key="7">
    <source>
        <dbReference type="ARBA" id="ARBA00022833"/>
    </source>
</evidence>
<evidence type="ECO:0000256" key="5">
    <source>
        <dbReference type="ARBA" id="ARBA00022723"/>
    </source>
</evidence>
<reference evidence="13" key="1">
    <citation type="journal article" date="2019" name="Int. J. Syst. Evol. Microbiol.">
        <title>The Global Catalogue of Microorganisms (GCM) 10K type strain sequencing project: providing services to taxonomists for standard genome sequencing and annotation.</title>
        <authorList>
            <consortium name="The Broad Institute Genomics Platform"/>
            <consortium name="The Broad Institute Genome Sequencing Center for Infectious Disease"/>
            <person name="Wu L."/>
            <person name="Ma J."/>
        </authorList>
    </citation>
    <scope>NUCLEOTIDE SEQUENCE [LARGE SCALE GENOMIC DNA]</scope>
    <source>
        <strain evidence="13">JCM 16259</strain>
    </source>
</reference>
<evidence type="ECO:0000313" key="13">
    <source>
        <dbReference type="Proteomes" id="UP001500730"/>
    </source>
</evidence>
<dbReference type="EMBL" id="BAAARE010000006">
    <property type="protein sequence ID" value="GAA2480047.1"/>
    <property type="molecule type" value="Genomic_DNA"/>
</dbReference>
<dbReference type="Pfam" id="PF02578">
    <property type="entry name" value="Cu-oxidase_4"/>
    <property type="match status" value="1"/>
</dbReference>
<accession>A0ABP5YEV1</accession>
<comment type="catalytic activity">
    <reaction evidence="11">
        <text>S-methyl-5'-thioadenosine + phosphate = 5-(methylsulfanyl)-alpha-D-ribose 1-phosphate + adenine</text>
        <dbReference type="Rhea" id="RHEA:11852"/>
        <dbReference type="ChEBI" id="CHEBI:16708"/>
        <dbReference type="ChEBI" id="CHEBI:17509"/>
        <dbReference type="ChEBI" id="CHEBI:43474"/>
        <dbReference type="ChEBI" id="CHEBI:58533"/>
        <dbReference type="EC" id="2.4.2.28"/>
    </reaction>
    <physiologicalReaction direction="left-to-right" evidence="11">
        <dbReference type="Rhea" id="RHEA:11853"/>
    </physiologicalReaction>
</comment>
<protein>
    <submittedName>
        <fullName evidence="12">Peptidoglycan editing factor PgeF</fullName>
    </submittedName>
</protein>
<comment type="caution">
    <text evidence="12">The sequence shown here is derived from an EMBL/GenBank/DDBJ whole genome shotgun (WGS) entry which is preliminary data.</text>
</comment>
<evidence type="ECO:0000256" key="1">
    <source>
        <dbReference type="ARBA" id="ARBA00000553"/>
    </source>
</evidence>
<dbReference type="RefSeq" id="WP_344254425.1">
    <property type="nucleotide sequence ID" value="NZ_BAAARE010000006.1"/>
</dbReference>
<evidence type="ECO:0000256" key="8">
    <source>
        <dbReference type="ARBA" id="ARBA00023008"/>
    </source>
</evidence>
<evidence type="ECO:0000313" key="12">
    <source>
        <dbReference type="EMBL" id="GAA2480047.1"/>
    </source>
</evidence>
<keyword evidence="13" id="KW-1185">Reference proteome</keyword>
<keyword evidence="5" id="KW-0479">Metal-binding</keyword>
<dbReference type="CDD" id="cd16833">
    <property type="entry name" value="YfiH"/>
    <property type="match status" value="1"/>
</dbReference>
<comment type="catalytic activity">
    <reaction evidence="10">
        <text>adenosine + phosphate = alpha-D-ribose 1-phosphate + adenine</text>
        <dbReference type="Rhea" id="RHEA:27642"/>
        <dbReference type="ChEBI" id="CHEBI:16335"/>
        <dbReference type="ChEBI" id="CHEBI:16708"/>
        <dbReference type="ChEBI" id="CHEBI:43474"/>
        <dbReference type="ChEBI" id="CHEBI:57720"/>
        <dbReference type="EC" id="2.4.2.1"/>
    </reaction>
    <physiologicalReaction direction="left-to-right" evidence="10">
        <dbReference type="Rhea" id="RHEA:27643"/>
    </physiologicalReaction>
</comment>
<keyword evidence="8" id="KW-0186">Copper</keyword>
<keyword evidence="4" id="KW-0808">Transferase</keyword>
<name>A0ABP5YEV1_9MICO</name>
<evidence type="ECO:0000256" key="10">
    <source>
        <dbReference type="ARBA" id="ARBA00048968"/>
    </source>
</evidence>
<evidence type="ECO:0000256" key="3">
    <source>
        <dbReference type="ARBA" id="ARBA00007353"/>
    </source>
</evidence>
<evidence type="ECO:0000256" key="6">
    <source>
        <dbReference type="ARBA" id="ARBA00022801"/>
    </source>
</evidence>
<gene>
    <name evidence="12" type="primary">pgeF</name>
    <name evidence="12" type="ORF">GCM10009858_17110</name>
</gene>
<keyword evidence="7" id="KW-0862">Zinc</keyword>
<keyword evidence="6" id="KW-0378">Hydrolase</keyword>
<comment type="function">
    <text evidence="2">Purine nucleoside enzyme that catalyzes the phosphorolysis of adenosine and inosine nucleosides, yielding D-ribose 1-phosphate and the respective free bases, adenine and hypoxanthine. Also catalyzes the phosphorolysis of S-methyl-5'-thioadenosine into adenine and S-methyl-5-thio-alpha-D-ribose 1-phosphate. Also has adenosine deaminase activity.</text>
</comment>
<comment type="catalytic activity">
    <reaction evidence="9">
        <text>adenosine + H2O + H(+) = inosine + NH4(+)</text>
        <dbReference type="Rhea" id="RHEA:24408"/>
        <dbReference type="ChEBI" id="CHEBI:15377"/>
        <dbReference type="ChEBI" id="CHEBI:15378"/>
        <dbReference type="ChEBI" id="CHEBI:16335"/>
        <dbReference type="ChEBI" id="CHEBI:17596"/>
        <dbReference type="ChEBI" id="CHEBI:28938"/>
        <dbReference type="EC" id="3.5.4.4"/>
    </reaction>
    <physiologicalReaction direction="left-to-right" evidence="9">
        <dbReference type="Rhea" id="RHEA:24409"/>
    </physiologicalReaction>
</comment>
<evidence type="ECO:0000256" key="9">
    <source>
        <dbReference type="ARBA" id="ARBA00047989"/>
    </source>
</evidence>
<dbReference type="SUPFAM" id="SSF64438">
    <property type="entry name" value="CNF1/YfiH-like putative cysteine hydrolases"/>
    <property type="match status" value="1"/>
</dbReference>
<dbReference type="InterPro" id="IPR038371">
    <property type="entry name" value="Cu_polyphenol_OxRdtase_sf"/>
</dbReference>
<dbReference type="Gene3D" id="3.60.140.10">
    <property type="entry name" value="CNF1/YfiH-like putative cysteine hydrolases"/>
    <property type="match status" value="1"/>
</dbReference>
<dbReference type="PANTHER" id="PTHR30616">
    <property type="entry name" value="UNCHARACTERIZED PROTEIN YFIH"/>
    <property type="match status" value="1"/>
</dbReference>
<evidence type="ECO:0000256" key="4">
    <source>
        <dbReference type="ARBA" id="ARBA00022679"/>
    </source>
</evidence>